<organism evidence="1 2">
    <name type="scientific">Actinocorallia longicatena</name>
    <dbReference type="NCBI Taxonomy" id="111803"/>
    <lineage>
        <taxon>Bacteria</taxon>
        <taxon>Bacillati</taxon>
        <taxon>Actinomycetota</taxon>
        <taxon>Actinomycetes</taxon>
        <taxon>Streptosporangiales</taxon>
        <taxon>Thermomonosporaceae</taxon>
        <taxon>Actinocorallia</taxon>
    </lineage>
</organism>
<evidence type="ECO:0000313" key="2">
    <source>
        <dbReference type="Proteomes" id="UP001501237"/>
    </source>
</evidence>
<dbReference type="RefSeq" id="WP_344838233.1">
    <property type="nucleotide sequence ID" value="NZ_BAAAUV010000035.1"/>
</dbReference>
<reference evidence="2" key="1">
    <citation type="journal article" date="2019" name="Int. J. Syst. Evol. Microbiol.">
        <title>The Global Catalogue of Microorganisms (GCM) 10K type strain sequencing project: providing services to taxonomists for standard genome sequencing and annotation.</title>
        <authorList>
            <consortium name="The Broad Institute Genomics Platform"/>
            <consortium name="The Broad Institute Genome Sequencing Center for Infectious Disease"/>
            <person name="Wu L."/>
            <person name="Ma J."/>
        </authorList>
    </citation>
    <scope>NUCLEOTIDE SEQUENCE [LARGE SCALE GENOMIC DNA]</scope>
    <source>
        <strain evidence="2">JCM 9377</strain>
    </source>
</reference>
<name>A0ABP6QSD7_9ACTN</name>
<proteinExistence type="predicted"/>
<sequence length="128" mass="13712">MAHVFLSNAWLDAVEALKPEWPEPPAEAKGVLVNLVVKGGPDGDVQVHSRDGVVERGLTDAPTTVNVPYEVAQRLFVDQDPSLVMAAIMSGELTIEGDSAQVMGLVADQGEPTPEQIAFHKRIQDLTA</sequence>
<gene>
    <name evidence="1" type="ORF">GCM10010468_74220</name>
</gene>
<keyword evidence="2" id="KW-1185">Reference proteome</keyword>
<dbReference type="InterPro" id="IPR036527">
    <property type="entry name" value="SCP2_sterol-bd_dom_sf"/>
</dbReference>
<evidence type="ECO:0000313" key="1">
    <source>
        <dbReference type="EMBL" id="GAA3238600.1"/>
    </source>
</evidence>
<dbReference type="SUPFAM" id="SSF55718">
    <property type="entry name" value="SCP-like"/>
    <property type="match status" value="1"/>
</dbReference>
<dbReference type="Proteomes" id="UP001501237">
    <property type="component" value="Unassembled WGS sequence"/>
</dbReference>
<evidence type="ECO:0008006" key="3">
    <source>
        <dbReference type="Google" id="ProtNLM"/>
    </source>
</evidence>
<comment type="caution">
    <text evidence="1">The sequence shown here is derived from an EMBL/GenBank/DDBJ whole genome shotgun (WGS) entry which is preliminary data.</text>
</comment>
<dbReference type="EMBL" id="BAAAUV010000035">
    <property type="protein sequence ID" value="GAA3238600.1"/>
    <property type="molecule type" value="Genomic_DNA"/>
</dbReference>
<protein>
    <recommendedName>
        <fullName evidence="3">SCP-2 sterol transfer family protein</fullName>
    </recommendedName>
</protein>
<accession>A0ABP6QSD7</accession>